<dbReference type="EMBL" id="JAACFV010000020">
    <property type="protein sequence ID" value="KAF7511398.1"/>
    <property type="molecule type" value="Genomic_DNA"/>
</dbReference>
<protein>
    <submittedName>
        <fullName evidence="2">Uncharacterized protein</fullName>
    </submittedName>
</protein>
<keyword evidence="1" id="KW-0472">Membrane</keyword>
<gene>
    <name evidence="2" type="ORF">GJ744_004587</name>
</gene>
<organism evidence="2 3">
    <name type="scientific">Endocarpon pusillum</name>
    <dbReference type="NCBI Taxonomy" id="364733"/>
    <lineage>
        <taxon>Eukaryota</taxon>
        <taxon>Fungi</taxon>
        <taxon>Dikarya</taxon>
        <taxon>Ascomycota</taxon>
        <taxon>Pezizomycotina</taxon>
        <taxon>Eurotiomycetes</taxon>
        <taxon>Chaetothyriomycetidae</taxon>
        <taxon>Verrucariales</taxon>
        <taxon>Verrucariaceae</taxon>
        <taxon>Endocarpon</taxon>
    </lineage>
</organism>
<dbReference type="Proteomes" id="UP000606974">
    <property type="component" value="Unassembled WGS sequence"/>
</dbReference>
<evidence type="ECO:0000313" key="2">
    <source>
        <dbReference type="EMBL" id="KAF7511398.1"/>
    </source>
</evidence>
<evidence type="ECO:0000256" key="1">
    <source>
        <dbReference type="SAM" id="Phobius"/>
    </source>
</evidence>
<keyword evidence="1" id="KW-1133">Transmembrane helix</keyword>
<proteinExistence type="predicted"/>
<dbReference type="AlphaFoldDB" id="A0A8H7ALS7"/>
<keyword evidence="1" id="KW-0812">Transmembrane</keyword>
<name>A0A8H7ALS7_9EURO</name>
<keyword evidence="3" id="KW-1185">Reference proteome</keyword>
<reference evidence="2" key="1">
    <citation type="submission" date="2020-02" db="EMBL/GenBank/DDBJ databases">
        <authorList>
            <person name="Palmer J.M."/>
        </authorList>
    </citation>
    <scope>NUCLEOTIDE SEQUENCE</scope>
    <source>
        <strain evidence="2">EPUS1.4</strain>
        <tissue evidence="2">Thallus</tissue>
    </source>
</reference>
<feature type="transmembrane region" description="Helical" evidence="1">
    <location>
        <begin position="22"/>
        <end position="40"/>
    </location>
</feature>
<evidence type="ECO:0000313" key="3">
    <source>
        <dbReference type="Proteomes" id="UP000606974"/>
    </source>
</evidence>
<accession>A0A8H7ALS7</accession>
<comment type="caution">
    <text evidence="2">The sequence shown here is derived from an EMBL/GenBank/DDBJ whole genome shotgun (WGS) entry which is preliminary data.</text>
</comment>
<sequence length="111" mass="13219">MYIKVQVILHERYVYPFLLGHAPHFLVYSVFMLSTIYFILEATKPNVREGVMYQKYQHLFRPPFPKVEKNIVHGTIRPNSLLMGNRFYREGEGEMLGEERREGKREEKAVD</sequence>